<proteinExistence type="predicted"/>
<dbReference type="EMBL" id="MU071297">
    <property type="protein sequence ID" value="KAF5826143.1"/>
    <property type="molecule type" value="Genomic_DNA"/>
</dbReference>
<accession>A0ABQ7FUR2</accession>
<sequence length="98" mass="11146">MPPFLAALARANNLHTCSQLWKTFSAHLLKEVETHAGNGTHSLDHTIFMEAFCHSLKLSNALHSSLFTLYPKGTNLGRLFIHFILQVTYRLRFRPLAL</sequence>
<dbReference type="Proteomes" id="UP000815325">
    <property type="component" value="Unassembled WGS sequence"/>
</dbReference>
<gene>
    <name evidence="1" type="ORF">DUNSADRAFT_4579</name>
</gene>
<evidence type="ECO:0008006" key="3">
    <source>
        <dbReference type="Google" id="ProtNLM"/>
    </source>
</evidence>
<protein>
    <recommendedName>
        <fullName evidence="3">Encoded protein</fullName>
    </recommendedName>
</protein>
<comment type="caution">
    <text evidence="1">The sequence shown here is derived from an EMBL/GenBank/DDBJ whole genome shotgun (WGS) entry which is preliminary data.</text>
</comment>
<name>A0ABQ7FUR2_DUNSA</name>
<reference evidence="1" key="1">
    <citation type="submission" date="2017-08" db="EMBL/GenBank/DDBJ databases">
        <authorList>
            <person name="Polle J.E."/>
            <person name="Barry K."/>
            <person name="Cushman J."/>
            <person name="Schmutz J."/>
            <person name="Tran D."/>
            <person name="Hathwaick L.T."/>
            <person name="Yim W.C."/>
            <person name="Jenkins J."/>
            <person name="Mckie-Krisberg Z.M."/>
            <person name="Prochnik S."/>
            <person name="Lindquist E."/>
            <person name="Dockter R.B."/>
            <person name="Adam C."/>
            <person name="Molina H."/>
            <person name="Bunkerborg J."/>
            <person name="Jin E."/>
            <person name="Buchheim M."/>
            <person name="Magnuson J."/>
        </authorList>
    </citation>
    <scope>NUCLEOTIDE SEQUENCE</scope>
    <source>
        <strain evidence="1">CCAP 19/18</strain>
    </source>
</reference>
<organism evidence="1 2">
    <name type="scientific">Dunaliella salina</name>
    <name type="common">Green alga</name>
    <name type="synonym">Protococcus salinus</name>
    <dbReference type="NCBI Taxonomy" id="3046"/>
    <lineage>
        <taxon>Eukaryota</taxon>
        <taxon>Viridiplantae</taxon>
        <taxon>Chlorophyta</taxon>
        <taxon>core chlorophytes</taxon>
        <taxon>Chlorophyceae</taxon>
        <taxon>CS clade</taxon>
        <taxon>Chlamydomonadales</taxon>
        <taxon>Dunaliellaceae</taxon>
        <taxon>Dunaliella</taxon>
    </lineage>
</organism>
<keyword evidence="2" id="KW-1185">Reference proteome</keyword>
<evidence type="ECO:0000313" key="2">
    <source>
        <dbReference type="Proteomes" id="UP000815325"/>
    </source>
</evidence>
<evidence type="ECO:0000313" key="1">
    <source>
        <dbReference type="EMBL" id="KAF5826143.1"/>
    </source>
</evidence>